<keyword evidence="1" id="KW-1185">Reference proteome</keyword>
<evidence type="ECO:0000313" key="2">
    <source>
        <dbReference type="WBParaSite" id="Hba_07498"/>
    </source>
</evidence>
<reference evidence="2" key="1">
    <citation type="submission" date="2016-11" db="UniProtKB">
        <authorList>
            <consortium name="WormBaseParasite"/>
        </authorList>
    </citation>
    <scope>IDENTIFICATION</scope>
</reference>
<dbReference type="GO" id="GO:0032039">
    <property type="term" value="C:integrator complex"/>
    <property type="evidence" value="ECO:0007669"/>
    <property type="project" value="InterPro"/>
</dbReference>
<evidence type="ECO:0000313" key="1">
    <source>
        <dbReference type="Proteomes" id="UP000095283"/>
    </source>
</evidence>
<dbReference type="Proteomes" id="UP000095283">
    <property type="component" value="Unplaced"/>
</dbReference>
<dbReference type="AlphaFoldDB" id="A0A1I7WQS5"/>
<dbReference type="PANTHER" id="PTHR21224:SF1">
    <property type="entry name" value="INTEGRATOR COMPLEX SUBUNIT 1"/>
    <property type="match status" value="1"/>
</dbReference>
<protein>
    <submittedName>
        <fullName evidence="2">Non-specific serine/threonine protein kinase</fullName>
    </submittedName>
</protein>
<sequence>MADCSIMDMCRDYRFPVAFENKCEDEVAASEILNLSKEKEKIFELESLLSKQTINEENSGLVNIVCFNYPRYVLYISFCTKSKVYEFIGTDLFTLWIFFYQDMLLSNASAIHSLPLLCLCQFLLYHLRNSTGGHKIDEEKEAAIILRIQSTVEAELPSSESEEAVLFFLDHLSSDIIEERRAASRALAMLFVVYFTYILYDSSTKGDATHRVSIYLSDLVPRSNDLVCVLLLRFYVKYMDIASNHPDSWSSDIQGAEQYIVNINTKKLLCRTTEELDESREMLMQAIRASMLCATDQRIVKVALEGISGLAALHLLCSFGLTTYSASQLLAVIDDLPLHDIDGKIARAARPFIIAYRSRGAKGGEKFLHNLQTLNSSNPVKLEATAEDITLVTMPMTENIQLELSSEIMTKQFLKSITTSSTMFILPPNVLRSCLADESMAMNGIDYLEGNLKFFLDHPDAFQTLLIVLDACAEKFPTVLTRLSSLAARVLKSASTHPSVEGFLRKFAPTVTRKFEKKREVLTKNMSADDILDTLNKQVTVSQTYRSKLLNSYLMMRPEVIEKCSDSSQLDRQLVSIFSGRNGVETLVAQIPLRSCTETIGKVFSRLLSVFNPKLNPRTVCEFISNCANEAFCKALGTSQLKIMATYIAELVTKDSTQITNATKLISRMVRSSYMFEIIRMKIRY</sequence>
<dbReference type="InterPro" id="IPR038902">
    <property type="entry name" value="INTS1"/>
</dbReference>
<proteinExistence type="predicted"/>
<accession>A0A1I7WQS5</accession>
<dbReference type="PANTHER" id="PTHR21224">
    <property type="entry name" value="INTEGRATOR COMPLEX SUBUNIT 1"/>
    <property type="match status" value="1"/>
</dbReference>
<organism evidence="1 2">
    <name type="scientific">Heterorhabditis bacteriophora</name>
    <name type="common">Entomopathogenic nematode worm</name>
    <dbReference type="NCBI Taxonomy" id="37862"/>
    <lineage>
        <taxon>Eukaryota</taxon>
        <taxon>Metazoa</taxon>
        <taxon>Ecdysozoa</taxon>
        <taxon>Nematoda</taxon>
        <taxon>Chromadorea</taxon>
        <taxon>Rhabditida</taxon>
        <taxon>Rhabditina</taxon>
        <taxon>Rhabditomorpha</taxon>
        <taxon>Strongyloidea</taxon>
        <taxon>Heterorhabditidae</taxon>
        <taxon>Heterorhabditis</taxon>
    </lineage>
</organism>
<name>A0A1I7WQS5_HETBA</name>
<dbReference type="WBParaSite" id="Hba_07498">
    <property type="protein sequence ID" value="Hba_07498"/>
    <property type="gene ID" value="Hba_07498"/>
</dbReference>
<dbReference type="GO" id="GO:0034474">
    <property type="term" value="P:U2 snRNA 3'-end processing"/>
    <property type="evidence" value="ECO:0007669"/>
    <property type="project" value="InterPro"/>
</dbReference>